<name>A0ABR0SMU4_9HYPO</name>
<keyword evidence="1" id="KW-0808">Transferase</keyword>
<accession>A0ABR0SMU4</accession>
<dbReference type="PANTHER" id="PTHR12001">
    <property type="entry name" value="GERANYLGERANYL PYROPHOSPHATE SYNTHASE"/>
    <property type="match status" value="1"/>
</dbReference>
<keyword evidence="3" id="KW-0460">Magnesium</keyword>
<dbReference type="EMBL" id="JAVFKD010000012">
    <property type="protein sequence ID" value="KAK5993506.1"/>
    <property type="molecule type" value="Genomic_DNA"/>
</dbReference>
<protein>
    <submittedName>
        <fullName evidence="4">Quiannulatene synthase</fullName>
    </submittedName>
</protein>
<dbReference type="InterPro" id="IPR033749">
    <property type="entry name" value="Polyprenyl_synt_CS"/>
</dbReference>
<evidence type="ECO:0000256" key="2">
    <source>
        <dbReference type="ARBA" id="ARBA00022723"/>
    </source>
</evidence>
<keyword evidence="2" id="KW-0479">Metal-binding</keyword>
<dbReference type="InterPro" id="IPR008949">
    <property type="entry name" value="Isoprenoid_synthase_dom_sf"/>
</dbReference>
<proteinExistence type="predicted"/>
<reference evidence="4 5" key="1">
    <citation type="submission" date="2024-01" db="EMBL/GenBank/DDBJ databases">
        <title>Complete genome of Cladobotryum mycophilum ATHUM6906.</title>
        <authorList>
            <person name="Christinaki A.C."/>
            <person name="Myridakis A.I."/>
            <person name="Kouvelis V.N."/>
        </authorList>
    </citation>
    <scope>NUCLEOTIDE SEQUENCE [LARGE SCALE GENOMIC DNA]</scope>
    <source>
        <strain evidence="4 5">ATHUM6906</strain>
    </source>
</reference>
<keyword evidence="5" id="KW-1185">Reference proteome</keyword>
<dbReference type="PANTHER" id="PTHR12001:SF72">
    <property type="entry name" value="THIJ_PFPI FAMILY PROTEIN (AFU_ORTHOLOGUE AFUA_3G01210)-RELATED"/>
    <property type="match status" value="1"/>
</dbReference>
<comment type="caution">
    <text evidence="4">The sequence shown here is derived from an EMBL/GenBank/DDBJ whole genome shotgun (WGS) entry which is preliminary data.</text>
</comment>
<evidence type="ECO:0000313" key="5">
    <source>
        <dbReference type="Proteomes" id="UP001338125"/>
    </source>
</evidence>
<gene>
    <name evidence="4" type="ORF">PT974_06938</name>
</gene>
<evidence type="ECO:0000256" key="1">
    <source>
        <dbReference type="ARBA" id="ARBA00022679"/>
    </source>
</evidence>
<dbReference type="SUPFAM" id="SSF48576">
    <property type="entry name" value="Terpenoid synthases"/>
    <property type="match status" value="1"/>
</dbReference>
<dbReference type="Gene3D" id="1.10.600.10">
    <property type="entry name" value="Farnesyl Diphosphate Synthase"/>
    <property type="match status" value="1"/>
</dbReference>
<dbReference type="PROSITE" id="PS00444">
    <property type="entry name" value="POLYPRENYL_SYNTHASE_2"/>
    <property type="match status" value="1"/>
</dbReference>
<evidence type="ECO:0000256" key="3">
    <source>
        <dbReference type="ARBA" id="ARBA00022842"/>
    </source>
</evidence>
<organism evidence="4 5">
    <name type="scientific">Cladobotryum mycophilum</name>
    <dbReference type="NCBI Taxonomy" id="491253"/>
    <lineage>
        <taxon>Eukaryota</taxon>
        <taxon>Fungi</taxon>
        <taxon>Dikarya</taxon>
        <taxon>Ascomycota</taxon>
        <taxon>Pezizomycotina</taxon>
        <taxon>Sordariomycetes</taxon>
        <taxon>Hypocreomycetidae</taxon>
        <taxon>Hypocreales</taxon>
        <taxon>Hypocreaceae</taxon>
        <taxon>Cladobotryum</taxon>
    </lineage>
</organism>
<sequence length="180" mass="20310">MPPESEYLNVVDNKTGGMFQLLVQLLKIESATTLIPSLELDLGHLILLLGRFFQIRDDFMNLQSAEYSNQKGFCEDLDEGKFSYPIIHLLGHAPEYKDYITGIFRQLPVRIGQPSGLSRETKMSILEILQESGSLKATLHYLQQLETDIEDAITKIEDSSTGEKNATMRLVIAMLSVKDM</sequence>
<evidence type="ECO:0000313" key="4">
    <source>
        <dbReference type="EMBL" id="KAK5993506.1"/>
    </source>
</evidence>
<dbReference type="Proteomes" id="UP001338125">
    <property type="component" value="Unassembled WGS sequence"/>
</dbReference>
<dbReference type="InterPro" id="IPR000092">
    <property type="entry name" value="Polyprenyl_synt"/>
</dbReference>
<dbReference type="Pfam" id="PF00348">
    <property type="entry name" value="polyprenyl_synt"/>
    <property type="match status" value="1"/>
</dbReference>